<evidence type="ECO:0000313" key="10">
    <source>
        <dbReference type="Proteomes" id="UP001597182"/>
    </source>
</evidence>
<keyword evidence="4 7" id="KW-0812">Transmembrane</keyword>
<evidence type="ECO:0000256" key="1">
    <source>
        <dbReference type="ARBA" id="ARBA00004651"/>
    </source>
</evidence>
<reference evidence="10" key="1">
    <citation type="journal article" date="2019" name="Int. J. Syst. Evol. Microbiol.">
        <title>The Global Catalogue of Microorganisms (GCM) 10K type strain sequencing project: providing services to taxonomists for standard genome sequencing and annotation.</title>
        <authorList>
            <consortium name="The Broad Institute Genomics Platform"/>
            <consortium name="The Broad Institute Genome Sequencing Center for Infectious Disease"/>
            <person name="Wu L."/>
            <person name="Ma J."/>
        </authorList>
    </citation>
    <scope>NUCLEOTIDE SEQUENCE [LARGE SCALE GENOMIC DNA]</scope>
    <source>
        <strain evidence="10">CCUG 49018</strain>
    </source>
</reference>
<evidence type="ECO:0000256" key="7">
    <source>
        <dbReference type="RuleBase" id="RU363032"/>
    </source>
</evidence>
<keyword evidence="6 7" id="KW-0472">Membrane</keyword>
<keyword evidence="2 7" id="KW-0813">Transport</keyword>
<feature type="transmembrane region" description="Helical" evidence="7">
    <location>
        <begin position="137"/>
        <end position="156"/>
    </location>
</feature>
<feature type="transmembrane region" description="Helical" evidence="7">
    <location>
        <begin position="225"/>
        <end position="249"/>
    </location>
</feature>
<dbReference type="PANTHER" id="PTHR30151">
    <property type="entry name" value="ALKANE SULFONATE ABC TRANSPORTER-RELATED, MEMBRANE SUBUNIT"/>
    <property type="match status" value="1"/>
</dbReference>
<evidence type="ECO:0000256" key="5">
    <source>
        <dbReference type="ARBA" id="ARBA00022989"/>
    </source>
</evidence>
<evidence type="ECO:0000259" key="8">
    <source>
        <dbReference type="PROSITE" id="PS50928"/>
    </source>
</evidence>
<feature type="transmembrane region" description="Helical" evidence="7">
    <location>
        <begin position="162"/>
        <end position="181"/>
    </location>
</feature>
<keyword evidence="3" id="KW-1003">Cell membrane</keyword>
<evidence type="ECO:0000256" key="2">
    <source>
        <dbReference type="ARBA" id="ARBA00022448"/>
    </source>
</evidence>
<dbReference type="InterPro" id="IPR035906">
    <property type="entry name" value="MetI-like_sf"/>
</dbReference>
<dbReference type="SUPFAM" id="SSF161098">
    <property type="entry name" value="MetI-like"/>
    <property type="match status" value="1"/>
</dbReference>
<name>A0ABW3VLX6_9PSEU</name>
<evidence type="ECO:0000313" key="9">
    <source>
        <dbReference type="EMBL" id="MFD1236184.1"/>
    </source>
</evidence>
<dbReference type="InterPro" id="IPR000515">
    <property type="entry name" value="MetI-like"/>
</dbReference>
<feature type="transmembrane region" description="Helical" evidence="7">
    <location>
        <begin position="51"/>
        <end position="69"/>
    </location>
</feature>
<organism evidence="9 10">
    <name type="scientific">Pseudonocardia benzenivorans</name>
    <dbReference type="NCBI Taxonomy" id="228005"/>
    <lineage>
        <taxon>Bacteria</taxon>
        <taxon>Bacillati</taxon>
        <taxon>Actinomycetota</taxon>
        <taxon>Actinomycetes</taxon>
        <taxon>Pseudonocardiales</taxon>
        <taxon>Pseudonocardiaceae</taxon>
        <taxon>Pseudonocardia</taxon>
    </lineage>
</organism>
<feature type="transmembrane region" description="Helical" evidence="7">
    <location>
        <begin position="261"/>
        <end position="279"/>
    </location>
</feature>
<dbReference type="PROSITE" id="PS50928">
    <property type="entry name" value="ABC_TM1"/>
    <property type="match status" value="1"/>
</dbReference>
<proteinExistence type="inferred from homology"/>
<keyword evidence="10" id="KW-1185">Reference proteome</keyword>
<evidence type="ECO:0000256" key="4">
    <source>
        <dbReference type="ARBA" id="ARBA00022692"/>
    </source>
</evidence>
<feature type="transmembrane region" description="Helical" evidence="7">
    <location>
        <begin position="106"/>
        <end position="125"/>
    </location>
</feature>
<feature type="domain" description="ABC transmembrane type-1" evidence="8">
    <location>
        <begin position="99"/>
        <end position="279"/>
    </location>
</feature>
<dbReference type="EMBL" id="JBHTMB010000208">
    <property type="protein sequence ID" value="MFD1236184.1"/>
    <property type="molecule type" value="Genomic_DNA"/>
</dbReference>
<protein>
    <submittedName>
        <fullName evidence="9">ABC transporter permease</fullName>
    </submittedName>
</protein>
<comment type="similarity">
    <text evidence="7">Belongs to the binding-protein-dependent transport system permease family.</text>
</comment>
<dbReference type="Proteomes" id="UP001597182">
    <property type="component" value="Unassembled WGS sequence"/>
</dbReference>
<dbReference type="RefSeq" id="WP_346094508.1">
    <property type="nucleotide sequence ID" value="NZ_BAABKS010000100.1"/>
</dbReference>
<gene>
    <name evidence="9" type="ORF">ACFQ34_23075</name>
</gene>
<comment type="subcellular location">
    <subcellularLocation>
        <location evidence="1 7">Cell membrane</location>
        <topology evidence="1 7">Multi-pass membrane protein</topology>
    </subcellularLocation>
</comment>
<keyword evidence="5 7" id="KW-1133">Transmembrane helix</keyword>
<comment type="caution">
    <text evidence="9">The sequence shown here is derived from an EMBL/GenBank/DDBJ whole genome shotgun (WGS) entry which is preliminary data.</text>
</comment>
<dbReference type="Pfam" id="PF00528">
    <property type="entry name" value="BPD_transp_1"/>
    <property type="match status" value="1"/>
</dbReference>
<dbReference type="Gene3D" id="1.10.3720.10">
    <property type="entry name" value="MetI-like"/>
    <property type="match status" value="1"/>
</dbReference>
<evidence type="ECO:0000256" key="3">
    <source>
        <dbReference type="ARBA" id="ARBA00022475"/>
    </source>
</evidence>
<accession>A0ABW3VLX6</accession>
<dbReference type="PANTHER" id="PTHR30151:SF38">
    <property type="entry name" value="ALIPHATIC SULFONATES TRANSPORT PERMEASE PROTEIN SSUC-RELATED"/>
    <property type="match status" value="1"/>
</dbReference>
<evidence type="ECO:0000256" key="6">
    <source>
        <dbReference type="ARBA" id="ARBA00023136"/>
    </source>
</evidence>
<sequence length="297" mass="31829">MEEAGAMQTLEPAARDRSLPARLLGLGARPSNVSTPTGRQRTARQASLRRGLIAVVAVFAVWEIAVRVFEPSTVIIVGPSSIAQSFGDLIVSGELLKHFTVSMTQFALGYLLAVVIAIPLGLFMGASRRAHDYGDPWLTALYATPSVALAPLFVVWLGFGDVAHVAIIALVAFFPVIINTIDGVHAVERDLREVGIAFRANRREVFARIDLPGSLPYIFTGLRLALARALVGVVVADLFGAQAGLGYLILTSSQLFQTGKVFVGVIVLAALGVGFTWGLRSLQKRLTPWQVEVKGQS</sequence>